<organism evidence="2 3">
    <name type="scientific">Corynespora cassiicola Philippines</name>
    <dbReference type="NCBI Taxonomy" id="1448308"/>
    <lineage>
        <taxon>Eukaryota</taxon>
        <taxon>Fungi</taxon>
        <taxon>Dikarya</taxon>
        <taxon>Ascomycota</taxon>
        <taxon>Pezizomycotina</taxon>
        <taxon>Dothideomycetes</taxon>
        <taxon>Pleosporomycetidae</taxon>
        <taxon>Pleosporales</taxon>
        <taxon>Corynesporascaceae</taxon>
        <taxon>Corynespora</taxon>
    </lineage>
</organism>
<gene>
    <name evidence="2" type="ORF">BS50DRAFT_314481</name>
</gene>
<dbReference type="Proteomes" id="UP000240883">
    <property type="component" value="Unassembled WGS sequence"/>
</dbReference>
<evidence type="ECO:0000256" key="1">
    <source>
        <dbReference type="SAM" id="MobiDB-lite"/>
    </source>
</evidence>
<evidence type="ECO:0000313" key="3">
    <source>
        <dbReference type="Proteomes" id="UP000240883"/>
    </source>
</evidence>
<feature type="region of interest" description="Disordered" evidence="1">
    <location>
        <begin position="16"/>
        <end position="35"/>
    </location>
</feature>
<accession>A0A2T2NYN9</accession>
<dbReference type="EMBL" id="KZ678132">
    <property type="protein sequence ID" value="PSN70479.1"/>
    <property type="molecule type" value="Genomic_DNA"/>
</dbReference>
<keyword evidence="3" id="KW-1185">Reference proteome</keyword>
<proteinExistence type="predicted"/>
<reference evidence="2 3" key="1">
    <citation type="journal article" date="2018" name="Front. Microbiol.">
        <title>Genome-Wide Analysis of Corynespora cassiicola Leaf Fall Disease Putative Effectors.</title>
        <authorList>
            <person name="Lopez D."/>
            <person name="Ribeiro S."/>
            <person name="Label P."/>
            <person name="Fumanal B."/>
            <person name="Venisse J.S."/>
            <person name="Kohler A."/>
            <person name="de Oliveira R.R."/>
            <person name="Labutti K."/>
            <person name="Lipzen A."/>
            <person name="Lail K."/>
            <person name="Bauer D."/>
            <person name="Ohm R.A."/>
            <person name="Barry K.W."/>
            <person name="Spatafora J."/>
            <person name="Grigoriev I.V."/>
            <person name="Martin F.M."/>
            <person name="Pujade-Renaud V."/>
        </authorList>
    </citation>
    <scope>NUCLEOTIDE SEQUENCE [LARGE SCALE GENOMIC DNA]</scope>
    <source>
        <strain evidence="2 3">Philippines</strain>
    </source>
</reference>
<evidence type="ECO:0000313" key="2">
    <source>
        <dbReference type="EMBL" id="PSN70479.1"/>
    </source>
</evidence>
<sequence length="179" mass="19579">MSAAAREAHLGYRVAATSEGDDDSAAPDSSTQTLVPASDAPHNCCFAALRHGEFDFISMLVSAIVIVSRLPMRTTLGTQVPASTWMHTRTSVPRRQWPTRQPGIQQALNSCPRQIISFTPRGTLLLPTNHRFRSLASRFACRSILTGDMVSFSQPVSTRRHGPMALYARDGPIGWLSSE</sequence>
<dbReference type="AlphaFoldDB" id="A0A2T2NYN9"/>
<protein>
    <submittedName>
        <fullName evidence="2">Uncharacterized protein</fullName>
    </submittedName>
</protein>
<name>A0A2T2NYN9_CORCC</name>